<keyword evidence="4" id="KW-1185">Reference proteome</keyword>
<dbReference type="InterPro" id="IPR056769">
    <property type="entry name" value="Piezo_TM1-24"/>
</dbReference>
<proteinExistence type="predicted"/>
<dbReference type="GO" id="GO:0008381">
    <property type="term" value="F:mechanosensitive monoatomic ion channel activity"/>
    <property type="evidence" value="ECO:0007669"/>
    <property type="project" value="InterPro"/>
</dbReference>
<feature type="domain" description="Piezo TM1-24" evidence="2">
    <location>
        <begin position="1"/>
        <end position="113"/>
    </location>
</feature>
<dbReference type="GO" id="GO:0016020">
    <property type="term" value="C:membrane"/>
    <property type="evidence" value="ECO:0007669"/>
    <property type="project" value="InterPro"/>
</dbReference>
<dbReference type="AlphaFoldDB" id="A0AAV4T718"/>
<evidence type="ECO:0000313" key="4">
    <source>
        <dbReference type="Proteomes" id="UP001054945"/>
    </source>
</evidence>
<dbReference type="PANTHER" id="PTHR47049">
    <property type="entry name" value="PIEZO-TYPE MECHANOSENSITIVE ION CHANNEL HOMOLOG"/>
    <property type="match status" value="1"/>
</dbReference>
<feature type="transmembrane region" description="Helical" evidence="1">
    <location>
        <begin position="6"/>
        <end position="27"/>
    </location>
</feature>
<keyword evidence="1" id="KW-0812">Transmembrane</keyword>
<comment type="caution">
    <text evidence="3">The sequence shown here is derived from an EMBL/GenBank/DDBJ whole genome shotgun (WGS) entry which is preliminary data.</text>
</comment>
<gene>
    <name evidence="3" type="primary">Piezo</name>
    <name evidence="3" type="ORF">CEXT_672911</name>
</gene>
<dbReference type="InterPro" id="IPR027272">
    <property type="entry name" value="Piezo"/>
</dbReference>
<accession>A0AAV4T718</accession>
<dbReference type="Proteomes" id="UP001054945">
    <property type="component" value="Unassembled WGS sequence"/>
</dbReference>
<evidence type="ECO:0000259" key="2">
    <source>
        <dbReference type="Pfam" id="PF24871"/>
    </source>
</evidence>
<feature type="transmembrane region" description="Helical" evidence="1">
    <location>
        <begin position="79"/>
        <end position="98"/>
    </location>
</feature>
<sequence>MMTWSITYHSWLTFVLLLWSCIIWMSPNSRYMCLRSSPALVFYAEALLVLQYIFGLNLTEDELPSKDVGQIGLVKYGDLTYQPLAIKMLYTVMFWITMRQFFEEKQQSSDDRNIAEAIKRHFSIVPSVTSPNPYIRVVAETVSKYSQNTGYGLLQPC</sequence>
<evidence type="ECO:0000313" key="3">
    <source>
        <dbReference type="EMBL" id="GIY39708.1"/>
    </source>
</evidence>
<dbReference type="EMBL" id="BPLR01010499">
    <property type="protein sequence ID" value="GIY39708.1"/>
    <property type="molecule type" value="Genomic_DNA"/>
</dbReference>
<reference evidence="3 4" key="1">
    <citation type="submission" date="2021-06" db="EMBL/GenBank/DDBJ databases">
        <title>Caerostris extrusa draft genome.</title>
        <authorList>
            <person name="Kono N."/>
            <person name="Arakawa K."/>
        </authorList>
    </citation>
    <scope>NUCLEOTIDE SEQUENCE [LARGE SCALE GENOMIC DNA]</scope>
</reference>
<protein>
    <submittedName>
        <fullName evidence="3">Piezo-type mechanosensitive ion channel component</fullName>
    </submittedName>
</protein>
<keyword evidence="1" id="KW-1133">Transmembrane helix</keyword>
<feature type="transmembrane region" description="Helical" evidence="1">
    <location>
        <begin position="39"/>
        <end position="59"/>
    </location>
</feature>
<dbReference type="PANTHER" id="PTHR47049:SF2">
    <property type="entry name" value="PIEZO-TYPE MECHANOSENSITIVE ION CHANNEL HOMOLOG"/>
    <property type="match status" value="1"/>
</dbReference>
<dbReference type="Pfam" id="PF24871">
    <property type="entry name" value="Piezo_TM1-24"/>
    <property type="match status" value="1"/>
</dbReference>
<organism evidence="3 4">
    <name type="scientific">Caerostris extrusa</name>
    <name type="common">Bark spider</name>
    <name type="synonym">Caerostris bankana</name>
    <dbReference type="NCBI Taxonomy" id="172846"/>
    <lineage>
        <taxon>Eukaryota</taxon>
        <taxon>Metazoa</taxon>
        <taxon>Ecdysozoa</taxon>
        <taxon>Arthropoda</taxon>
        <taxon>Chelicerata</taxon>
        <taxon>Arachnida</taxon>
        <taxon>Araneae</taxon>
        <taxon>Araneomorphae</taxon>
        <taxon>Entelegynae</taxon>
        <taxon>Araneoidea</taxon>
        <taxon>Araneidae</taxon>
        <taxon>Caerostris</taxon>
    </lineage>
</organism>
<evidence type="ECO:0000256" key="1">
    <source>
        <dbReference type="SAM" id="Phobius"/>
    </source>
</evidence>
<keyword evidence="1" id="KW-0472">Membrane</keyword>
<name>A0AAV4T718_CAEEX</name>